<sequence>MLDQRIKEEKRRRREKKNKDTTKIALKKEFCRMWVPSEPSIVPKTLLKWTLTQSNAHNKPNIVAINDKKTKIKKKFKIISLKFKHNLILLATPTSTPTPTSTSTLTSTPTPTLSILQQTLSQSQLSLLAIETRIIKRIHLEEKRLQNTCTTGTGICRLNCERRKTFHYQRSHQSVKLKILLISPDIDIVLISSIKTLQVLLIVFESWITQNTFLNII</sequence>
<proteinExistence type="predicted"/>
<keyword evidence="3" id="KW-1185">Reference proteome</keyword>
<reference evidence="2" key="2">
    <citation type="submission" date="2020-05" db="UniProtKB">
        <authorList>
            <consortium name="EnsemblMetazoa"/>
        </authorList>
    </citation>
    <scope>IDENTIFICATION</scope>
    <source>
        <strain evidence="2">IAEA</strain>
    </source>
</reference>
<dbReference type="AlphaFoldDB" id="A0A1A9W109"/>
<feature type="region of interest" description="Disordered" evidence="1">
    <location>
        <begin position="1"/>
        <end position="20"/>
    </location>
</feature>
<dbReference type="Proteomes" id="UP000091820">
    <property type="component" value="Unassembled WGS sequence"/>
</dbReference>
<accession>A0A1A9W109</accession>
<name>A0A1A9W109_9MUSC</name>
<dbReference type="EnsemblMetazoa" id="GBRI002416-RA">
    <property type="protein sequence ID" value="GBRI002416-PA"/>
    <property type="gene ID" value="GBRI002416"/>
</dbReference>
<dbReference type="VEuPathDB" id="VectorBase:GBRI002416"/>
<evidence type="ECO:0000313" key="3">
    <source>
        <dbReference type="Proteomes" id="UP000091820"/>
    </source>
</evidence>
<protein>
    <submittedName>
        <fullName evidence="2">Uncharacterized protein</fullName>
    </submittedName>
</protein>
<organism evidence="2 3">
    <name type="scientific">Glossina brevipalpis</name>
    <dbReference type="NCBI Taxonomy" id="37001"/>
    <lineage>
        <taxon>Eukaryota</taxon>
        <taxon>Metazoa</taxon>
        <taxon>Ecdysozoa</taxon>
        <taxon>Arthropoda</taxon>
        <taxon>Hexapoda</taxon>
        <taxon>Insecta</taxon>
        <taxon>Pterygota</taxon>
        <taxon>Neoptera</taxon>
        <taxon>Endopterygota</taxon>
        <taxon>Diptera</taxon>
        <taxon>Brachycera</taxon>
        <taxon>Muscomorpha</taxon>
        <taxon>Hippoboscoidea</taxon>
        <taxon>Glossinidae</taxon>
        <taxon>Glossina</taxon>
    </lineage>
</organism>
<evidence type="ECO:0000313" key="2">
    <source>
        <dbReference type="EnsemblMetazoa" id="GBRI002416-PA"/>
    </source>
</evidence>
<evidence type="ECO:0000256" key="1">
    <source>
        <dbReference type="SAM" id="MobiDB-lite"/>
    </source>
</evidence>
<reference evidence="3" key="1">
    <citation type="submission" date="2014-03" db="EMBL/GenBank/DDBJ databases">
        <authorList>
            <person name="Aksoy S."/>
            <person name="Warren W."/>
            <person name="Wilson R.K."/>
        </authorList>
    </citation>
    <scope>NUCLEOTIDE SEQUENCE [LARGE SCALE GENOMIC DNA]</scope>
    <source>
        <strain evidence="3">IAEA</strain>
    </source>
</reference>